<dbReference type="InterPro" id="IPR057617">
    <property type="entry name" value="PML_C"/>
</dbReference>
<keyword evidence="6" id="KW-0460">Magnesium</keyword>
<dbReference type="AlphaFoldDB" id="A0A8S3V665"/>
<comment type="caution">
    <text evidence="9">The sequence shown here is derived from an EMBL/GenBank/DDBJ whole genome shotgun (WGS) entry which is preliminary data.</text>
</comment>
<dbReference type="Gene3D" id="3.30.420.10">
    <property type="entry name" value="Ribonuclease H-like superfamily/Ribonuclease H"/>
    <property type="match status" value="1"/>
</dbReference>
<dbReference type="GO" id="GO:0046872">
    <property type="term" value="F:metal ion binding"/>
    <property type="evidence" value="ECO:0007669"/>
    <property type="project" value="UniProtKB-KW"/>
</dbReference>
<evidence type="ECO:0000256" key="4">
    <source>
        <dbReference type="ARBA" id="ARBA00022801"/>
    </source>
</evidence>
<dbReference type="GO" id="GO:0006308">
    <property type="term" value="P:DNA catabolic process"/>
    <property type="evidence" value="ECO:0007669"/>
    <property type="project" value="TreeGrafter"/>
</dbReference>
<evidence type="ECO:0000256" key="3">
    <source>
        <dbReference type="ARBA" id="ARBA00022723"/>
    </source>
</evidence>
<keyword evidence="5" id="KW-0269">Exonuclease</keyword>
<dbReference type="PANTHER" id="PTHR13058:SF22">
    <property type="entry name" value="EXODEOXYRIBONUCLEASE III"/>
    <property type="match status" value="1"/>
</dbReference>
<reference evidence="9" key="1">
    <citation type="submission" date="2021-03" db="EMBL/GenBank/DDBJ databases">
        <authorList>
            <person name="Bekaert M."/>
        </authorList>
    </citation>
    <scope>NUCLEOTIDE SEQUENCE</scope>
</reference>
<dbReference type="Proteomes" id="UP000683360">
    <property type="component" value="Unassembled WGS sequence"/>
</dbReference>
<dbReference type="Pfam" id="PF25244">
    <property type="entry name" value="PML_C"/>
    <property type="match status" value="1"/>
</dbReference>
<keyword evidence="2" id="KW-0540">Nuclease</keyword>
<evidence type="ECO:0000313" key="10">
    <source>
        <dbReference type="Proteomes" id="UP000683360"/>
    </source>
</evidence>
<dbReference type="PANTHER" id="PTHR13058">
    <property type="entry name" value="THREE PRIME REPAIR EXONUCLEASE 1, 2"/>
    <property type="match status" value="1"/>
</dbReference>
<dbReference type="EMBL" id="CAJPWZ010003149">
    <property type="protein sequence ID" value="CAG2253323.1"/>
    <property type="molecule type" value="Genomic_DNA"/>
</dbReference>
<keyword evidence="10" id="KW-1185">Reference proteome</keyword>
<comment type="cofactor">
    <cofactor evidence="1">
        <name>Mg(2+)</name>
        <dbReference type="ChEBI" id="CHEBI:18420"/>
    </cofactor>
</comment>
<evidence type="ECO:0000313" key="9">
    <source>
        <dbReference type="EMBL" id="CAG2253323.1"/>
    </source>
</evidence>
<proteinExistence type="inferred from homology"/>
<evidence type="ECO:0000256" key="7">
    <source>
        <dbReference type="ARBA" id="ARBA00025769"/>
    </source>
</evidence>
<dbReference type="Pfam" id="PF00929">
    <property type="entry name" value="RNase_T"/>
    <property type="match status" value="1"/>
</dbReference>
<evidence type="ECO:0000256" key="5">
    <source>
        <dbReference type="ARBA" id="ARBA00022839"/>
    </source>
</evidence>
<comment type="similarity">
    <text evidence="7">Belongs to the exonuclease superfamily. TREX family.</text>
</comment>
<dbReference type="InterPro" id="IPR040393">
    <property type="entry name" value="TREX1/2"/>
</dbReference>
<dbReference type="GO" id="GO:0008296">
    <property type="term" value="F:3'-5'-DNA exonuclease activity"/>
    <property type="evidence" value="ECO:0007669"/>
    <property type="project" value="TreeGrafter"/>
</dbReference>
<name>A0A8S3V665_MYTED</name>
<dbReference type="SUPFAM" id="SSF53098">
    <property type="entry name" value="Ribonuclease H-like"/>
    <property type="match status" value="1"/>
</dbReference>
<evidence type="ECO:0000256" key="1">
    <source>
        <dbReference type="ARBA" id="ARBA00001946"/>
    </source>
</evidence>
<evidence type="ECO:0000256" key="6">
    <source>
        <dbReference type="ARBA" id="ARBA00022842"/>
    </source>
</evidence>
<organism evidence="9 10">
    <name type="scientific">Mytilus edulis</name>
    <name type="common">Blue mussel</name>
    <dbReference type="NCBI Taxonomy" id="6550"/>
    <lineage>
        <taxon>Eukaryota</taxon>
        <taxon>Metazoa</taxon>
        <taxon>Spiralia</taxon>
        <taxon>Lophotrochozoa</taxon>
        <taxon>Mollusca</taxon>
        <taxon>Bivalvia</taxon>
        <taxon>Autobranchia</taxon>
        <taxon>Pteriomorphia</taxon>
        <taxon>Mytilida</taxon>
        <taxon>Mytiloidea</taxon>
        <taxon>Mytilidae</taxon>
        <taxon>Mytilinae</taxon>
        <taxon>Mytilus</taxon>
    </lineage>
</organism>
<dbReference type="OrthoDB" id="6140795at2759"/>
<evidence type="ECO:0000259" key="8">
    <source>
        <dbReference type="SMART" id="SM00479"/>
    </source>
</evidence>
<dbReference type="InterPro" id="IPR013520">
    <property type="entry name" value="Ribonucl_H"/>
</dbReference>
<accession>A0A8S3V665</accession>
<evidence type="ECO:0000256" key="2">
    <source>
        <dbReference type="ARBA" id="ARBA00022722"/>
    </source>
</evidence>
<dbReference type="CDD" id="cd06127">
    <property type="entry name" value="DEDDh"/>
    <property type="match status" value="1"/>
</dbReference>
<keyword evidence="4" id="KW-0378">Hydrolase</keyword>
<dbReference type="InterPro" id="IPR036397">
    <property type="entry name" value="RNaseH_sf"/>
</dbReference>
<protein>
    <recommendedName>
        <fullName evidence="8">Exonuclease domain-containing protein</fullName>
    </recommendedName>
</protein>
<gene>
    <name evidence="9" type="ORF">MEDL_64862</name>
</gene>
<dbReference type="SMART" id="SM00479">
    <property type="entry name" value="EXOIII"/>
    <property type="match status" value="1"/>
</dbReference>
<dbReference type="GO" id="GO:0005737">
    <property type="term" value="C:cytoplasm"/>
    <property type="evidence" value="ECO:0007669"/>
    <property type="project" value="TreeGrafter"/>
</dbReference>
<dbReference type="GO" id="GO:0003676">
    <property type="term" value="F:nucleic acid binding"/>
    <property type="evidence" value="ECO:0007669"/>
    <property type="project" value="InterPro"/>
</dbReference>
<sequence>MVSAKAPKHVHYSSSGNLNYRVAASVAQKNTGHRYLVNVNKKLGLSPGYHTQRLARLRDYQRSKQRALATTRAFKRKRLEKKAKMHQKLASAEVREGVSYQTGCSLDAAISDDIQSIPAPVITPEYLPLEPKTLNDSCMTYFDVETTGLGRDSHIIQLSAVNSQNTKFNRYIKPARPILPQASEVTGLKFQNGKMYHDDREVQSIGISNALTAFILFLKEIHNTVLVGHNSKIFDVPILINALEKNGLLNNFMSSPKIYNTLFGELYSAHDSMEDVVALRRLFEKISPSLVLKSKFSGTYESVMQLYQHRNCTKGLLTTLRPLTNSKTITNCMATKIASSGLGLSHLKLAHKRDRQQGIENLFTELCGHPSKARVTKSKKIIQATSTYLNDLEE</sequence>
<keyword evidence="3" id="KW-0479">Metal-binding</keyword>
<dbReference type="InterPro" id="IPR012337">
    <property type="entry name" value="RNaseH-like_sf"/>
</dbReference>
<feature type="domain" description="Exonuclease" evidence="8">
    <location>
        <begin position="138"/>
        <end position="292"/>
    </location>
</feature>